<dbReference type="InterPro" id="IPR036322">
    <property type="entry name" value="WD40_repeat_dom_sf"/>
</dbReference>
<dbReference type="SUPFAM" id="SSF81383">
    <property type="entry name" value="F-box domain"/>
    <property type="match status" value="1"/>
</dbReference>
<feature type="repeat" description="WD" evidence="4">
    <location>
        <begin position="437"/>
        <end position="467"/>
    </location>
</feature>
<dbReference type="FunFam" id="2.130.10.10:FF:001203">
    <property type="entry name" value="F-box/WD repeat-containing protein 1A"/>
    <property type="match status" value="2"/>
</dbReference>
<comment type="similarity">
    <text evidence="3">Belongs to the TDD superfamily. TSR3 family.</text>
</comment>
<dbReference type="SMART" id="SM00320">
    <property type="entry name" value="WD40"/>
    <property type="match status" value="7"/>
</dbReference>
<dbReference type="GO" id="GO:0106388">
    <property type="term" value="F:rRNA small subunit aminocarboxypropyltransferase activity"/>
    <property type="evidence" value="ECO:0007669"/>
    <property type="project" value="UniProtKB-EC"/>
</dbReference>
<protein>
    <recommendedName>
        <fullName evidence="3">18S rRNA aminocarboxypropyltransferase</fullName>
        <ecNumber evidence="3">2.5.1.157</ecNumber>
    </recommendedName>
</protein>
<evidence type="ECO:0000256" key="5">
    <source>
        <dbReference type="SAM" id="MobiDB-lite"/>
    </source>
</evidence>
<dbReference type="InterPro" id="IPR020472">
    <property type="entry name" value="WD40_PAC1"/>
</dbReference>
<feature type="repeat" description="WD" evidence="4">
    <location>
        <begin position="352"/>
        <end position="391"/>
    </location>
</feature>
<dbReference type="AlphaFoldDB" id="A0A8R1TTQ3"/>
<feature type="repeat" description="WD" evidence="4">
    <location>
        <begin position="181"/>
        <end position="214"/>
    </location>
</feature>
<dbReference type="GO" id="GO:0000455">
    <property type="term" value="P:enzyme-directed rRNA pseudouridine synthesis"/>
    <property type="evidence" value="ECO:0007669"/>
    <property type="project" value="UniProtKB-UniRule"/>
</dbReference>
<evidence type="ECO:0000256" key="3">
    <source>
        <dbReference type="HAMAP-Rule" id="MF_03146"/>
    </source>
</evidence>
<comment type="function">
    <text evidence="3">Aminocarboxypropyltransferase that catalyzes the aminocarboxypropyl transfer on pseudouridine in 18S rRNA. It constitutes the last step in biosynthesis of the hypermodified N1-methyl-N3-(3-amino-3-carboxypropyl) pseudouridine (m1acp3-Psi).</text>
</comment>
<evidence type="ECO:0000259" key="6">
    <source>
        <dbReference type="PROSITE" id="PS50181"/>
    </source>
</evidence>
<comment type="caution">
    <text evidence="3">Lacks conserved residue(s) required for the propagation of feature annotation.</text>
</comment>
<dbReference type="EC" id="2.5.1.157" evidence="3"/>
<dbReference type="PRINTS" id="PR00320">
    <property type="entry name" value="GPROTEINBRPT"/>
</dbReference>
<dbReference type="InterPro" id="IPR001810">
    <property type="entry name" value="F-box_dom"/>
</dbReference>
<dbReference type="Pfam" id="PF04034">
    <property type="entry name" value="Ribo_biogen_C"/>
    <property type="match status" value="1"/>
</dbReference>
<feature type="repeat" description="WD" evidence="4">
    <location>
        <begin position="311"/>
        <end position="341"/>
    </location>
</feature>
<dbReference type="Pfam" id="PF04068">
    <property type="entry name" value="Fer4_RLI"/>
    <property type="match status" value="1"/>
</dbReference>
<keyword evidence="3" id="KW-0690">Ribosome biogenesis</keyword>
<evidence type="ECO:0000313" key="8">
    <source>
        <dbReference type="Proteomes" id="UP000024404"/>
    </source>
</evidence>
<dbReference type="PANTHER" id="PTHR22847">
    <property type="entry name" value="WD40 REPEAT PROTEIN"/>
    <property type="match status" value="1"/>
</dbReference>
<feature type="region of interest" description="Disordered" evidence="5">
    <location>
        <begin position="689"/>
        <end position="713"/>
    </location>
</feature>
<dbReference type="InterPro" id="IPR036047">
    <property type="entry name" value="F-box-like_dom_sf"/>
</dbReference>
<feature type="domain" description="F-box" evidence="6">
    <location>
        <begin position="80"/>
        <end position="126"/>
    </location>
</feature>
<accession>A0A8R1TTQ3</accession>
<dbReference type="NCBIfam" id="NF002621">
    <property type="entry name" value="PRK02287.1"/>
    <property type="match status" value="1"/>
</dbReference>
<feature type="repeat" description="WD" evidence="4">
    <location>
        <begin position="225"/>
        <end position="264"/>
    </location>
</feature>
<dbReference type="InterPro" id="IPR001680">
    <property type="entry name" value="WD40_rpt"/>
</dbReference>
<sequence>MDERESRGVNKASTSAMCSSLNDCSLSTNKRKKMNGSSCDPTYDFFADIDLIKNVCDQSNLEYATSLLEEMRNNVGTAQIDLFSSLPLPIALKIFRLLDPKSLCKCMLVCTAWRNLCMAPCLWKRLCTLQRMFRLCSAETENEQLKKHTTRDGVVLWKEAFSERYRLWRNWHAGRCVIRTFEGHTQGISCVQFDGDRIVSGSSDNTIRVWDMKSSAMPGLGTMTLTGHSDTVRCLHLSGNRLASGSNDLTIKVWGLAVNRTWSSIACRQTMIGHTNFVRCLQMEKERLISGSYDHTLKIWSTETGQCTKTLMGHNGAVICMQSDEHLLVSGSADLSMKCWDERMDICAMTLHNAHDNAVTCLRFDNERIVSGSVDRTIKMWDLRTGKCVQTLDWKLSEGHTGVVRCLQVDSWRIVSAADDRTIKVWNLHTGERLCTLHSHTDGVTCVQFSDQQIVSGSYDMTVKLWDFGSYIGHSLTAYTYVFQGMEYTVDQQAASSSNESDYESENNDVEKLPFNLAMFDFKQCDPKRCTGKKLERYGFVKVLKLGTKFPGLLLSPSGERTISLADLSYILNGGLAVVDCSWNQVENVHLNRAKASHYRLLPYLIAANPVNFGKPCQLSCVEALAASLYMIGLKSNAHLLLSKFKWGPNFLKINKDLLDAYAACKNGPEVIARQNAYLQTLAKEANEMKQRPIDMPESDSETDNDGGDNGEE</sequence>
<feature type="binding site" evidence="3">
    <location>
        <position position="602"/>
    </location>
    <ligand>
        <name>S-adenosyl-L-methionine</name>
        <dbReference type="ChEBI" id="CHEBI:59789"/>
    </ligand>
</feature>
<dbReference type="PROSITE" id="PS50181">
    <property type="entry name" value="FBOX"/>
    <property type="match status" value="1"/>
</dbReference>
<keyword evidence="1 4" id="KW-0853">WD repeat</keyword>
<dbReference type="PROSITE" id="PS00678">
    <property type="entry name" value="WD_REPEATS_1"/>
    <property type="match status" value="3"/>
</dbReference>
<keyword evidence="2" id="KW-0677">Repeat</keyword>
<evidence type="ECO:0000256" key="1">
    <source>
        <dbReference type="ARBA" id="ARBA00022574"/>
    </source>
</evidence>
<dbReference type="PROSITE" id="PS50082">
    <property type="entry name" value="WD_REPEATS_2"/>
    <property type="match status" value="7"/>
</dbReference>
<evidence type="ECO:0000256" key="2">
    <source>
        <dbReference type="ARBA" id="ARBA00022737"/>
    </source>
</evidence>
<evidence type="ECO:0000313" key="7">
    <source>
        <dbReference type="EnsemblMetazoa" id="OVOC4138.1"/>
    </source>
</evidence>
<dbReference type="EnsemblMetazoa" id="OVOC4138.1">
    <property type="protein sequence ID" value="OVOC4138.1"/>
    <property type="gene ID" value="WBGene00240947"/>
</dbReference>
<dbReference type="InterPro" id="IPR019775">
    <property type="entry name" value="WD40_repeat_CS"/>
</dbReference>
<comment type="catalytic activity">
    <reaction evidence="3">
        <text>an N(1)-methylpseudouridine in rRNA + S-adenosyl-L-methionine = N(1)-methyl-N(3)-[(3S)-3-amino-3-carboxypropyl]pseudouridine in rRNA + S-methyl-5'-thioadenosine + H(+)</text>
        <dbReference type="Rhea" id="RHEA:63296"/>
        <dbReference type="Rhea" id="RHEA-COMP:11634"/>
        <dbReference type="Rhea" id="RHEA-COMP:16310"/>
        <dbReference type="ChEBI" id="CHEBI:15378"/>
        <dbReference type="ChEBI" id="CHEBI:17509"/>
        <dbReference type="ChEBI" id="CHEBI:59789"/>
        <dbReference type="ChEBI" id="CHEBI:74890"/>
        <dbReference type="ChEBI" id="CHEBI:146234"/>
        <dbReference type="EC" id="2.5.1.157"/>
    </reaction>
</comment>
<keyword evidence="3" id="KW-0698">rRNA processing</keyword>
<dbReference type="EMBL" id="CMVM020000127">
    <property type="status" value="NOT_ANNOTATED_CDS"/>
    <property type="molecule type" value="Genomic_DNA"/>
</dbReference>
<keyword evidence="3" id="KW-0808">Transferase</keyword>
<dbReference type="HAMAP" id="MF_01116">
    <property type="entry name" value="TSR3"/>
    <property type="match status" value="1"/>
</dbReference>
<dbReference type="CDD" id="cd00200">
    <property type="entry name" value="WD40"/>
    <property type="match status" value="1"/>
</dbReference>
<dbReference type="InterPro" id="IPR022968">
    <property type="entry name" value="Tsr3-like"/>
</dbReference>
<dbReference type="GO" id="GO:1990234">
    <property type="term" value="C:transferase complex"/>
    <property type="evidence" value="ECO:0007669"/>
    <property type="project" value="UniProtKB-ARBA"/>
</dbReference>
<organism evidence="7 8">
    <name type="scientific">Onchocerca volvulus</name>
    <dbReference type="NCBI Taxonomy" id="6282"/>
    <lineage>
        <taxon>Eukaryota</taxon>
        <taxon>Metazoa</taxon>
        <taxon>Ecdysozoa</taxon>
        <taxon>Nematoda</taxon>
        <taxon>Chromadorea</taxon>
        <taxon>Rhabditida</taxon>
        <taxon>Spirurina</taxon>
        <taxon>Spiruromorpha</taxon>
        <taxon>Filarioidea</taxon>
        <taxon>Onchocercidae</taxon>
        <taxon>Onchocerca</taxon>
    </lineage>
</organism>
<feature type="binding site" evidence="3">
    <location>
        <position position="579"/>
    </location>
    <ligand>
        <name>S-adenosyl-L-methionine</name>
        <dbReference type="ChEBI" id="CHEBI:59789"/>
    </ligand>
</feature>
<name>A0A8R1TTQ3_ONCVO</name>
<dbReference type="SUPFAM" id="SSF50978">
    <property type="entry name" value="WD40 repeat-like"/>
    <property type="match status" value="1"/>
</dbReference>
<dbReference type="Gene3D" id="1.20.1280.50">
    <property type="match status" value="1"/>
</dbReference>
<dbReference type="Pfam" id="PF12937">
    <property type="entry name" value="F-box-like"/>
    <property type="match status" value="1"/>
</dbReference>
<dbReference type="SMART" id="SM00256">
    <property type="entry name" value="FBOX"/>
    <property type="match status" value="1"/>
</dbReference>
<dbReference type="InterPro" id="IPR007209">
    <property type="entry name" value="RNaseL-inhib-like_metal-bd_dom"/>
</dbReference>
<feature type="repeat" description="WD" evidence="4">
    <location>
        <begin position="397"/>
        <end position="436"/>
    </location>
</feature>
<reference evidence="7" key="2">
    <citation type="submission" date="2022-06" db="UniProtKB">
        <authorList>
            <consortium name="EnsemblMetazoa"/>
        </authorList>
    </citation>
    <scope>IDENTIFICATION</scope>
</reference>
<dbReference type="PROSITE" id="PS50294">
    <property type="entry name" value="WD_REPEATS_REGION"/>
    <property type="match status" value="6"/>
</dbReference>
<dbReference type="Proteomes" id="UP000024404">
    <property type="component" value="Unassembled WGS sequence"/>
</dbReference>
<dbReference type="GO" id="GO:1904047">
    <property type="term" value="F:S-adenosyl-L-methionine binding"/>
    <property type="evidence" value="ECO:0007669"/>
    <property type="project" value="UniProtKB-UniRule"/>
</dbReference>
<proteinExistence type="inferred from homology"/>
<keyword evidence="3" id="KW-0949">S-adenosyl-L-methionine</keyword>
<keyword evidence="8" id="KW-1185">Reference proteome</keyword>
<feature type="binding site" evidence="3">
    <location>
        <position position="531"/>
    </location>
    <ligand>
        <name>S-adenosyl-L-methionine</name>
        <dbReference type="ChEBI" id="CHEBI:59789"/>
    </ligand>
</feature>
<dbReference type="InterPro" id="IPR007177">
    <property type="entry name" value="Tsr3_C"/>
</dbReference>
<dbReference type="Pfam" id="PF00400">
    <property type="entry name" value="WD40"/>
    <property type="match status" value="7"/>
</dbReference>
<dbReference type="PANTHER" id="PTHR22847:SF637">
    <property type="entry name" value="WD REPEAT DOMAIN 5B"/>
    <property type="match status" value="1"/>
</dbReference>
<reference evidence="8" key="1">
    <citation type="submission" date="2013-10" db="EMBL/GenBank/DDBJ databases">
        <title>Genome sequencing of Onchocerca volvulus.</title>
        <authorList>
            <person name="Cotton J."/>
            <person name="Tsai J."/>
            <person name="Stanley E."/>
            <person name="Tracey A."/>
            <person name="Holroyd N."/>
            <person name="Lustigman S."/>
            <person name="Berriman M."/>
        </authorList>
    </citation>
    <scope>NUCLEOTIDE SEQUENCE</scope>
</reference>
<evidence type="ECO:0000256" key="4">
    <source>
        <dbReference type="PROSITE-ProRule" id="PRU00221"/>
    </source>
</evidence>
<dbReference type="Gene3D" id="2.130.10.10">
    <property type="entry name" value="YVTN repeat-like/Quinoprotein amine dehydrogenase"/>
    <property type="match status" value="2"/>
</dbReference>
<feature type="repeat" description="WD" evidence="4">
    <location>
        <begin position="271"/>
        <end position="310"/>
    </location>
</feature>
<feature type="compositionally biased region" description="Acidic residues" evidence="5">
    <location>
        <begin position="697"/>
        <end position="713"/>
    </location>
</feature>
<dbReference type="OMA" id="CMQSDEH"/>
<dbReference type="InterPro" id="IPR015943">
    <property type="entry name" value="WD40/YVTN_repeat-like_dom_sf"/>
</dbReference>